<sequence length="286" mass="30261">MRAAAWIDDSGVLHSDGVADAVPWWSFGKTVLAIAALRLVGAGRLSLSAPVDGARYNLAQLLRHEAGLPDYGGVAAYHEAVDAGRPPWPVKRLLTVLDVDRLRDAPGEGWAYSNVGYLIVAQLIERACGRPLHDALHEWAFDPAGLTTARLATQPGDLDAVQMGDAQGYHPGWVYHGLVVGTVADAARLLHALLAGRLLPPDRLAQMFDVRALPQFRSAAHPDPGYGLGLMAYADDPRRHPAGHGGSGPGSTIEVYGCNGRAAAVWAATSSGANPFAEVIAHLQTQ</sequence>
<gene>
    <name evidence="2" type="ORF">G7Y82_20295</name>
</gene>
<name>A0A969WEI2_9GAMM</name>
<evidence type="ECO:0000259" key="1">
    <source>
        <dbReference type="Pfam" id="PF00144"/>
    </source>
</evidence>
<dbReference type="InterPro" id="IPR012338">
    <property type="entry name" value="Beta-lactam/transpept-like"/>
</dbReference>
<protein>
    <submittedName>
        <fullName evidence="2">Beta-lactamase family protein</fullName>
    </submittedName>
</protein>
<dbReference type="Pfam" id="PF00144">
    <property type="entry name" value="Beta-lactamase"/>
    <property type="match status" value="1"/>
</dbReference>
<organism evidence="2 3">
    <name type="scientific">Solimonas marina</name>
    <dbReference type="NCBI Taxonomy" id="2714601"/>
    <lineage>
        <taxon>Bacteria</taxon>
        <taxon>Pseudomonadati</taxon>
        <taxon>Pseudomonadota</taxon>
        <taxon>Gammaproteobacteria</taxon>
        <taxon>Nevskiales</taxon>
        <taxon>Nevskiaceae</taxon>
        <taxon>Solimonas</taxon>
    </lineage>
</organism>
<proteinExistence type="predicted"/>
<feature type="domain" description="Beta-lactamase-related" evidence="1">
    <location>
        <begin position="23"/>
        <end position="273"/>
    </location>
</feature>
<dbReference type="PANTHER" id="PTHR43283">
    <property type="entry name" value="BETA-LACTAMASE-RELATED"/>
    <property type="match status" value="1"/>
</dbReference>
<dbReference type="EMBL" id="JAAVXB010000018">
    <property type="protein sequence ID" value="NKF24655.1"/>
    <property type="molecule type" value="Genomic_DNA"/>
</dbReference>
<keyword evidence="3" id="KW-1185">Reference proteome</keyword>
<dbReference type="InterPro" id="IPR001466">
    <property type="entry name" value="Beta-lactam-related"/>
</dbReference>
<dbReference type="RefSeq" id="WP_168149965.1">
    <property type="nucleotide sequence ID" value="NZ_JAAVXB010000018.1"/>
</dbReference>
<evidence type="ECO:0000313" key="2">
    <source>
        <dbReference type="EMBL" id="NKF24655.1"/>
    </source>
</evidence>
<dbReference type="InterPro" id="IPR050789">
    <property type="entry name" value="Diverse_Enzym_Activities"/>
</dbReference>
<dbReference type="Proteomes" id="UP000653472">
    <property type="component" value="Unassembled WGS sequence"/>
</dbReference>
<dbReference type="AlphaFoldDB" id="A0A969WEI2"/>
<reference evidence="2" key="1">
    <citation type="submission" date="2020-03" db="EMBL/GenBank/DDBJ databases">
        <title>Solimonas marina sp. nov., isolated from deep seawater of the Pacific Ocean.</title>
        <authorList>
            <person name="Liu X."/>
            <person name="Lai Q."/>
            <person name="Sun F."/>
            <person name="Gai Y."/>
            <person name="Li G."/>
            <person name="Shao Z."/>
        </authorList>
    </citation>
    <scope>NUCLEOTIDE SEQUENCE</scope>
    <source>
        <strain evidence="2">C16B3</strain>
    </source>
</reference>
<comment type="caution">
    <text evidence="2">The sequence shown here is derived from an EMBL/GenBank/DDBJ whole genome shotgun (WGS) entry which is preliminary data.</text>
</comment>
<dbReference type="Gene3D" id="3.40.710.10">
    <property type="entry name" value="DD-peptidase/beta-lactamase superfamily"/>
    <property type="match status" value="1"/>
</dbReference>
<dbReference type="SUPFAM" id="SSF56601">
    <property type="entry name" value="beta-lactamase/transpeptidase-like"/>
    <property type="match status" value="1"/>
</dbReference>
<accession>A0A969WEI2</accession>
<evidence type="ECO:0000313" key="3">
    <source>
        <dbReference type="Proteomes" id="UP000653472"/>
    </source>
</evidence>